<dbReference type="PANTHER" id="PTHR43135:SF3">
    <property type="entry name" value="ALPHA-D-RIBOSE 1-METHYLPHOSPHONATE 5-TRIPHOSPHATE DIPHOSPHATASE"/>
    <property type="match status" value="1"/>
</dbReference>
<protein>
    <recommendedName>
        <fullName evidence="3">Amidohydrolase</fullName>
    </recommendedName>
</protein>
<comment type="caution">
    <text evidence="1">The sequence shown here is derived from an EMBL/GenBank/DDBJ whole genome shotgun (WGS) entry which is preliminary data.</text>
</comment>
<dbReference type="RefSeq" id="WP_204925182.1">
    <property type="nucleotide sequence ID" value="NZ_JAFEUC010000005.1"/>
</dbReference>
<dbReference type="InterPro" id="IPR032466">
    <property type="entry name" value="Metal_Hydrolase"/>
</dbReference>
<dbReference type="PANTHER" id="PTHR43135">
    <property type="entry name" value="ALPHA-D-RIBOSE 1-METHYLPHOSPHONATE 5-TRIPHOSPHATE DIPHOSPHATASE"/>
    <property type="match status" value="1"/>
</dbReference>
<gene>
    <name evidence="1" type="ORF">JQX11_12730</name>
</gene>
<sequence length="466" mass="49112">MTPSQDAQWRLRVGLLPAGDPQADALRALATRPRDHRIPAVAPVGPDTGRPGPVRDLVVEDGVLAHGPPGDGPARWYALPGFVDAHAHVSSSGDLVGLLTHGVTSYRQMWGEPAHRYAAGVHRARTAVVPRAWVSTAVVDGPTTRVPGGAMVVDDRHSADHVLNEALGFGFDGIKVYDDMEPAWFTAITAAADRVGLPVVGHAPERVPIAEAQAAMWSTEHLYGLVPNIFRLPGDRRWQVLSAALDRVEAEGAARVEGYAGRFVCPTLVTWRALTGERRWTRPSPTALALADAGRTQAWTAAARAAIGLDRAAAAERGALVDRLGDLVRAVADAGARVLVGTDCGNPFVVAGPSFHKELAELSRAGIPFAAVLQAATGAAHAAMRRGPAATTEADLVLYRRLPTTVADLARPDAVLVDGVLLDAGDLDELWSLRLTTAGLNAGVWPRGGLDPVPALPREKERSGAG</sequence>
<reference evidence="1 2" key="1">
    <citation type="submission" date="2021-02" db="EMBL/GenBank/DDBJ databases">
        <authorList>
            <person name="Ra J.-S."/>
        </authorList>
    </citation>
    <scope>NUCLEOTIDE SEQUENCE [LARGE SCALE GENOMIC DNA]</scope>
    <source>
        <strain evidence="1 2">MMS20-R1-14</strain>
    </source>
</reference>
<dbReference type="Gene3D" id="1.20.58.520">
    <property type="entry name" value="Amidohydrolase"/>
    <property type="match status" value="1"/>
</dbReference>
<keyword evidence="2" id="KW-1185">Reference proteome</keyword>
<evidence type="ECO:0008006" key="3">
    <source>
        <dbReference type="Google" id="ProtNLM"/>
    </source>
</evidence>
<dbReference type="Gene3D" id="3.40.50.10910">
    <property type="entry name" value="Amidohydrolase"/>
    <property type="match status" value="1"/>
</dbReference>
<evidence type="ECO:0000313" key="2">
    <source>
        <dbReference type="Proteomes" id="UP001518872"/>
    </source>
</evidence>
<dbReference type="SUPFAM" id="SSF51556">
    <property type="entry name" value="Metallo-dependent hydrolases"/>
    <property type="match status" value="1"/>
</dbReference>
<dbReference type="EMBL" id="JAFEUC010000005">
    <property type="protein sequence ID" value="MBM7077206.1"/>
    <property type="molecule type" value="Genomic_DNA"/>
</dbReference>
<name>A0ABS2IVC3_9ACTN</name>
<organism evidence="1 2">
    <name type="scientific">Micromonospora humida</name>
    <dbReference type="NCBI Taxonomy" id="2809018"/>
    <lineage>
        <taxon>Bacteria</taxon>
        <taxon>Bacillati</taxon>
        <taxon>Actinomycetota</taxon>
        <taxon>Actinomycetes</taxon>
        <taxon>Micromonosporales</taxon>
        <taxon>Micromonosporaceae</taxon>
        <taxon>Micromonospora</taxon>
    </lineage>
</organism>
<dbReference type="Gene3D" id="2.30.40.10">
    <property type="entry name" value="Urease, subunit C, domain 1"/>
    <property type="match status" value="1"/>
</dbReference>
<dbReference type="Proteomes" id="UP001518872">
    <property type="component" value="Unassembled WGS sequence"/>
</dbReference>
<dbReference type="Gene3D" id="3.30.110.90">
    <property type="entry name" value="Amidohydrolase"/>
    <property type="match status" value="1"/>
</dbReference>
<dbReference type="InterPro" id="IPR011059">
    <property type="entry name" value="Metal-dep_hydrolase_composite"/>
</dbReference>
<evidence type="ECO:0000313" key="1">
    <source>
        <dbReference type="EMBL" id="MBM7077206.1"/>
    </source>
</evidence>
<accession>A0ABS2IVC3</accession>
<dbReference type="InterPro" id="IPR051781">
    <property type="entry name" value="Metallo-dep_Hydrolase"/>
</dbReference>
<proteinExistence type="predicted"/>